<organism evidence="3 6">
    <name type="scientific">Candidatus Cryosericum hinesii</name>
    <dbReference type="NCBI Taxonomy" id="2290915"/>
    <lineage>
        <taxon>Bacteria</taxon>
        <taxon>Pseudomonadati</taxon>
        <taxon>Caldisericota/Cryosericota group</taxon>
        <taxon>Candidatus Cryosericota</taxon>
        <taxon>Candidatus Cryosericia</taxon>
        <taxon>Candidatus Cryosericales</taxon>
        <taxon>Candidatus Cryosericaceae</taxon>
        <taxon>Candidatus Cryosericum</taxon>
    </lineage>
</organism>
<evidence type="ECO:0000313" key="6">
    <source>
        <dbReference type="Proteomes" id="UP000266042"/>
    </source>
</evidence>
<keyword evidence="2" id="KW-0812">Transmembrane</keyword>
<dbReference type="EMBL" id="QXIX01000055">
    <property type="protein sequence ID" value="RIE12342.1"/>
    <property type="molecule type" value="Genomic_DNA"/>
</dbReference>
<evidence type="ECO:0000313" key="4">
    <source>
        <dbReference type="EMBL" id="RIE12342.1"/>
    </source>
</evidence>
<dbReference type="Proteomes" id="UP000265724">
    <property type="component" value="Unassembled WGS sequence"/>
</dbReference>
<dbReference type="RefSeq" id="WP_119087186.1">
    <property type="nucleotide sequence ID" value="NZ_QXIV01000020.1"/>
</dbReference>
<keyword evidence="5" id="KW-1185">Reference proteome</keyword>
<protein>
    <submittedName>
        <fullName evidence="3">Uncharacterized protein</fullName>
    </submittedName>
</protein>
<gene>
    <name evidence="4" type="ORF">SMC2_06995</name>
    <name evidence="3" type="ORF">SMC3_07385</name>
</gene>
<dbReference type="EMBL" id="QXIW01000031">
    <property type="protein sequence ID" value="RIE12208.1"/>
    <property type="molecule type" value="Genomic_DNA"/>
</dbReference>
<evidence type="ECO:0000256" key="1">
    <source>
        <dbReference type="SAM" id="MobiDB-lite"/>
    </source>
</evidence>
<name>A0A398DJ82_9BACT</name>
<dbReference type="Proteomes" id="UP000266042">
    <property type="component" value="Unassembled WGS sequence"/>
</dbReference>
<keyword evidence="2" id="KW-1133">Transmembrane helix</keyword>
<accession>A0A398DJ82</accession>
<feature type="region of interest" description="Disordered" evidence="1">
    <location>
        <begin position="166"/>
        <end position="186"/>
    </location>
</feature>
<evidence type="ECO:0000256" key="2">
    <source>
        <dbReference type="SAM" id="Phobius"/>
    </source>
</evidence>
<dbReference type="AlphaFoldDB" id="A0A398DJ82"/>
<reference evidence="5 6" key="1">
    <citation type="submission" date="2018-09" db="EMBL/GenBank/DDBJ databases">
        <title>Discovery and Ecogenomic Context for Candidatus Cryosericales, a Global Caldiserica Order Active in Thawing Permafrost.</title>
        <authorList>
            <person name="Martinez M.A."/>
            <person name="Woodcroft B.J."/>
            <person name="Ignacio Espinoza J.C."/>
            <person name="Zayed A."/>
            <person name="Singleton C.M."/>
            <person name="Boyd J."/>
            <person name="Li Y.-F."/>
            <person name="Purvine S."/>
            <person name="Maughan H."/>
            <person name="Hodgkins S.B."/>
            <person name="Anderson D."/>
            <person name="Sederholm M."/>
            <person name="Temperton B."/>
            <person name="Saleska S.R."/>
            <person name="Tyson G.W."/>
            <person name="Rich V.I."/>
        </authorList>
    </citation>
    <scope>NUCLEOTIDE SEQUENCE [LARGE SCALE GENOMIC DNA]</scope>
    <source>
        <strain evidence="4 5">SMC2</strain>
        <strain evidence="3 6">SMC3</strain>
    </source>
</reference>
<comment type="caution">
    <text evidence="3">The sequence shown here is derived from an EMBL/GenBank/DDBJ whole genome shotgun (WGS) entry which is preliminary data.</text>
</comment>
<proteinExistence type="predicted"/>
<evidence type="ECO:0000313" key="3">
    <source>
        <dbReference type="EMBL" id="RIE12208.1"/>
    </source>
</evidence>
<feature type="transmembrane region" description="Helical" evidence="2">
    <location>
        <begin position="17"/>
        <end position="38"/>
    </location>
</feature>
<sequence>MEPVQRHIHISRKTKKLLFIIIPVIAVLGVALLVWRPWYTPKPYVTPDPWVHISYSHEELQQAQKLADSGKRSDLLDPQKTLTSFVATDASGEGSFDLRPQFNYLSITHVQSIQDEGKDPNNGDRLFLVTFSQQENVVVFRLRQLLGTEQTKIWSVIGYLITSSSSSGATYSTTWQESDGPFISGQ</sequence>
<keyword evidence="2" id="KW-0472">Membrane</keyword>
<evidence type="ECO:0000313" key="5">
    <source>
        <dbReference type="Proteomes" id="UP000265724"/>
    </source>
</evidence>